<proteinExistence type="predicted"/>
<dbReference type="EMBL" id="JBBPBN010000022">
    <property type="protein sequence ID" value="KAK9012433.1"/>
    <property type="molecule type" value="Genomic_DNA"/>
</dbReference>
<protein>
    <submittedName>
        <fullName evidence="1">Uncharacterized protein</fullName>
    </submittedName>
</protein>
<gene>
    <name evidence="1" type="ORF">V6N11_040487</name>
</gene>
<name>A0ABR2RHL8_9ROSI</name>
<sequence length="96" mass="10858">MKMKMKITGTCQMETFYFLIFIFDSFEGTLSPNGDTEVMLLGAFLRNLFGATVYQRDGAEWEGLSPPPLLFSAYMSIGAKFDTAPRQPLQVFYCCN</sequence>
<evidence type="ECO:0000313" key="2">
    <source>
        <dbReference type="Proteomes" id="UP001396334"/>
    </source>
</evidence>
<accession>A0ABR2RHL8</accession>
<organism evidence="1 2">
    <name type="scientific">Hibiscus sabdariffa</name>
    <name type="common">roselle</name>
    <dbReference type="NCBI Taxonomy" id="183260"/>
    <lineage>
        <taxon>Eukaryota</taxon>
        <taxon>Viridiplantae</taxon>
        <taxon>Streptophyta</taxon>
        <taxon>Embryophyta</taxon>
        <taxon>Tracheophyta</taxon>
        <taxon>Spermatophyta</taxon>
        <taxon>Magnoliopsida</taxon>
        <taxon>eudicotyledons</taxon>
        <taxon>Gunneridae</taxon>
        <taxon>Pentapetalae</taxon>
        <taxon>rosids</taxon>
        <taxon>malvids</taxon>
        <taxon>Malvales</taxon>
        <taxon>Malvaceae</taxon>
        <taxon>Malvoideae</taxon>
        <taxon>Hibiscus</taxon>
    </lineage>
</organism>
<evidence type="ECO:0000313" key="1">
    <source>
        <dbReference type="EMBL" id="KAK9012433.1"/>
    </source>
</evidence>
<comment type="caution">
    <text evidence="1">The sequence shown here is derived from an EMBL/GenBank/DDBJ whole genome shotgun (WGS) entry which is preliminary data.</text>
</comment>
<keyword evidence="2" id="KW-1185">Reference proteome</keyword>
<dbReference type="Proteomes" id="UP001396334">
    <property type="component" value="Unassembled WGS sequence"/>
</dbReference>
<reference evidence="1 2" key="1">
    <citation type="journal article" date="2024" name="G3 (Bethesda)">
        <title>Genome assembly of Hibiscus sabdariffa L. provides insights into metabolisms of medicinal natural products.</title>
        <authorList>
            <person name="Kim T."/>
        </authorList>
    </citation>
    <scope>NUCLEOTIDE SEQUENCE [LARGE SCALE GENOMIC DNA]</scope>
    <source>
        <strain evidence="1">TK-2024</strain>
        <tissue evidence="1">Old leaves</tissue>
    </source>
</reference>